<reference evidence="1 2" key="1">
    <citation type="journal article" date="2022" name="G3 (Bethesda)">
        <title>Whole-genome sequence and methylome profiling of the almond [Prunus dulcis (Mill.) D.A. Webb] cultivar 'Nonpareil'.</title>
        <authorList>
            <person name="D'Amico-Willman K.M."/>
            <person name="Ouma W.Z."/>
            <person name="Meulia T."/>
            <person name="Sideli G.M."/>
            <person name="Gradziel T.M."/>
            <person name="Fresnedo-Ramirez J."/>
        </authorList>
    </citation>
    <scope>NUCLEOTIDE SEQUENCE [LARGE SCALE GENOMIC DNA]</scope>
    <source>
        <strain evidence="1">Clone GOH B32 T37-40</strain>
    </source>
</reference>
<protein>
    <recommendedName>
        <fullName evidence="3">DUF4219 domain-containing protein</fullName>
    </recommendedName>
</protein>
<dbReference type="EMBL" id="JAJFAZ020000002">
    <property type="protein sequence ID" value="KAI5343047.1"/>
    <property type="molecule type" value="Genomic_DNA"/>
</dbReference>
<name>A0AAD4WIN7_PRUDU</name>
<evidence type="ECO:0000313" key="1">
    <source>
        <dbReference type="EMBL" id="KAI5343047.1"/>
    </source>
</evidence>
<gene>
    <name evidence="1" type="ORF">L3X38_010923</name>
</gene>
<comment type="caution">
    <text evidence="1">The sequence shown here is derived from an EMBL/GenBank/DDBJ whole genome shotgun (WGS) entry which is preliminary data.</text>
</comment>
<sequence length="144" mass="16644">MDRASGFVAHPPYFDGNDYCAWKAKMKSFLWSLDEQEWNTVVHGFPEPTKRIGKGDEEITVLKTREEWTNAEVTLSNNNKKGLYALFTAICSDQFEYIYGYYTSKEAWDILQVIHEGTDTVKGVKLQMHTLQFKTIIVTPRPNI</sequence>
<proteinExistence type="predicted"/>
<dbReference type="Proteomes" id="UP001054821">
    <property type="component" value="Chromosome 2"/>
</dbReference>
<organism evidence="1 2">
    <name type="scientific">Prunus dulcis</name>
    <name type="common">Almond</name>
    <name type="synonym">Amygdalus dulcis</name>
    <dbReference type="NCBI Taxonomy" id="3755"/>
    <lineage>
        <taxon>Eukaryota</taxon>
        <taxon>Viridiplantae</taxon>
        <taxon>Streptophyta</taxon>
        <taxon>Embryophyta</taxon>
        <taxon>Tracheophyta</taxon>
        <taxon>Spermatophyta</taxon>
        <taxon>Magnoliopsida</taxon>
        <taxon>eudicotyledons</taxon>
        <taxon>Gunneridae</taxon>
        <taxon>Pentapetalae</taxon>
        <taxon>rosids</taxon>
        <taxon>fabids</taxon>
        <taxon>Rosales</taxon>
        <taxon>Rosaceae</taxon>
        <taxon>Amygdaloideae</taxon>
        <taxon>Amygdaleae</taxon>
        <taxon>Prunus</taxon>
    </lineage>
</organism>
<dbReference type="AlphaFoldDB" id="A0AAD4WIN7"/>
<accession>A0AAD4WIN7</accession>
<evidence type="ECO:0000313" key="2">
    <source>
        <dbReference type="Proteomes" id="UP001054821"/>
    </source>
</evidence>
<evidence type="ECO:0008006" key="3">
    <source>
        <dbReference type="Google" id="ProtNLM"/>
    </source>
</evidence>
<keyword evidence="2" id="KW-1185">Reference proteome</keyword>